<reference evidence="2 3" key="1">
    <citation type="journal article" date="2020" name="Genome Biol. Evol.">
        <title>Comparative genomics of Sclerotiniaceae.</title>
        <authorList>
            <person name="Valero Jimenez C.A."/>
            <person name="Steentjes M."/>
            <person name="Scholten O.E."/>
            <person name="Van Kan J.A.L."/>
        </authorList>
    </citation>
    <scope>NUCLEOTIDE SEQUENCE [LARGE SCALE GENOMIC DNA]</scope>
    <source>
        <strain evidence="2 3">MUCL 94</strain>
    </source>
</reference>
<dbReference type="AlphaFoldDB" id="A0A9P5IAJ8"/>
<accession>A0A9P5IAJ8</accession>
<sequence length="348" mass="39917">MANKMYQYKPLIEQDSIRLLILPPSADSAADVHCTLLTTTLSELENDPFHGYTALCYVWGDPGKRKVIYVDNKTIGITVNLDSALREIRDSLREQHLWIDAICIDQADSPEKSKQVIQMTRVYQIARNTIIYLGESTESSTLLLGAISRAYKQKAGYHYEKLERLFSELVQRSWFTRVWVFQELLFSVDPWVQCGRLHVSWGHLYQATEAIAVVGFAAFQHSEAYRVFAAMNKERSNFKSARRPSKILAENLINLLTARRGLGVSDPRDMVFAHNGIVQTSSYQTFLEAEEIAIDYSKSVEKVFTDLACHCLKIFPDYRRLEILSYKENRTGCRAKENELEVPSWVPD</sequence>
<dbReference type="Proteomes" id="UP000710849">
    <property type="component" value="Unassembled WGS sequence"/>
</dbReference>
<evidence type="ECO:0000313" key="2">
    <source>
        <dbReference type="EMBL" id="KAF7932020.1"/>
    </source>
</evidence>
<dbReference type="PANTHER" id="PTHR24148">
    <property type="entry name" value="ANKYRIN REPEAT DOMAIN-CONTAINING PROTEIN 39 HOMOLOG-RELATED"/>
    <property type="match status" value="1"/>
</dbReference>
<feature type="domain" description="Heterokaryon incompatibility" evidence="1">
    <location>
        <begin position="52"/>
        <end position="183"/>
    </location>
</feature>
<gene>
    <name evidence="2" type="ORF">EAE97_009041</name>
</gene>
<keyword evidence="3" id="KW-1185">Reference proteome</keyword>
<dbReference type="EMBL" id="RCSW01000020">
    <property type="protein sequence ID" value="KAF7932020.1"/>
    <property type="molecule type" value="Genomic_DNA"/>
</dbReference>
<dbReference type="GeneID" id="62152629"/>
<comment type="caution">
    <text evidence="2">The sequence shown here is derived from an EMBL/GenBank/DDBJ whole genome shotgun (WGS) entry which is preliminary data.</text>
</comment>
<name>A0A9P5IAJ8_9HELO</name>
<proteinExistence type="predicted"/>
<evidence type="ECO:0000259" key="1">
    <source>
        <dbReference type="Pfam" id="PF06985"/>
    </source>
</evidence>
<dbReference type="PANTHER" id="PTHR24148:SF73">
    <property type="entry name" value="HET DOMAIN PROTEIN (AFU_ORTHOLOGUE AFUA_8G01020)"/>
    <property type="match status" value="1"/>
</dbReference>
<dbReference type="InterPro" id="IPR010730">
    <property type="entry name" value="HET"/>
</dbReference>
<organism evidence="2 3">
    <name type="scientific">Botrytis byssoidea</name>
    <dbReference type="NCBI Taxonomy" id="139641"/>
    <lineage>
        <taxon>Eukaryota</taxon>
        <taxon>Fungi</taxon>
        <taxon>Dikarya</taxon>
        <taxon>Ascomycota</taxon>
        <taxon>Pezizomycotina</taxon>
        <taxon>Leotiomycetes</taxon>
        <taxon>Helotiales</taxon>
        <taxon>Sclerotiniaceae</taxon>
        <taxon>Botrytis</taxon>
    </lineage>
</organism>
<dbReference type="Pfam" id="PF06985">
    <property type="entry name" value="HET"/>
    <property type="match status" value="1"/>
</dbReference>
<evidence type="ECO:0000313" key="3">
    <source>
        <dbReference type="Proteomes" id="UP000710849"/>
    </source>
</evidence>
<dbReference type="RefSeq" id="XP_038729569.1">
    <property type="nucleotide sequence ID" value="XM_038879556.1"/>
</dbReference>
<dbReference type="InterPro" id="IPR052895">
    <property type="entry name" value="HetReg/Transcr_Mod"/>
</dbReference>
<protein>
    <recommendedName>
        <fullName evidence="1">Heterokaryon incompatibility domain-containing protein</fullName>
    </recommendedName>
</protein>